<organism evidence="1 2">
    <name type="scientific">Smallanthus sonchifolius</name>
    <dbReference type="NCBI Taxonomy" id="185202"/>
    <lineage>
        <taxon>Eukaryota</taxon>
        <taxon>Viridiplantae</taxon>
        <taxon>Streptophyta</taxon>
        <taxon>Embryophyta</taxon>
        <taxon>Tracheophyta</taxon>
        <taxon>Spermatophyta</taxon>
        <taxon>Magnoliopsida</taxon>
        <taxon>eudicotyledons</taxon>
        <taxon>Gunneridae</taxon>
        <taxon>Pentapetalae</taxon>
        <taxon>asterids</taxon>
        <taxon>campanulids</taxon>
        <taxon>Asterales</taxon>
        <taxon>Asteraceae</taxon>
        <taxon>Asteroideae</taxon>
        <taxon>Heliantheae alliance</taxon>
        <taxon>Millerieae</taxon>
        <taxon>Smallanthus</taxon>
    </lineage>
</organism>
<name>A0ACB9FYR5_9ASTR</name>
<comment type="caution">
    <text evidence="1">The sequence shown here is derived from an EMBL/GenBank/DDBJ whole genome shotgun (WGS) entry which is preliminary data.</text>
</comment>
<evidence type="ECO:0000313" key="1">
    <source>
        <dbReference type="EMBL" id="KAI3775722.1"/>
    </source>
</evidence>
<gene>
    <name evidence="1" type="ORF">L1987_45473</name>
</gene>
<accession>A0ACB9FYR5</accession>
<keyword evidence="2" id="KW-1185">Reference proteome</keyword>
<dbReference type="EMBL" id="CM042032">
    <property type="protein sequence ID" value="KAI3775722.1"/>
    <property type="molecule type" value="Genomic_DNA"/>
</dbReference>
<protein>
    <submittedName>
        <fullName evidence="1">Uncharacterized protein</fullName>
    </submittedName>
</protein>
<dbReference type="Proteomes" id="UP001056120">
    <property type="component" value="Linkage Group LG15"/>
</dbReference>
<sequence>MPELRRPEEEVVVNKNTYIAFRGTSLEERLKEMGVAGGDRDGGDGGYGRRSVFTLIKIELGKRMPMKLGLGLMEKTTIGGDDGVA</sequence>
<proteinExistence type="predicted"/>
<reference evidence="2" key="1">
    <citation type="journal article" date="2022" name="Mol. Ecol. Resour.">
        <title>The genomes of chicory, endive, great burdock and yacon provide insights into Asteraceae palaeo-polyploidization history and plant inulin production.</title>
        <authorList>
            <person name="Fan W."/>
            <person name="Wang S."/>
            <person name="Wang H."/>
            <person name="Wang A."/>
            <person name="Jiang F."/>
            <person name="Liu H."/>
            <person name="Zhao H."/>
            <person name="Xu D."/>
            <person name="Zhang Y."/>
        </authorList>
    </citation>
    <scope>NUCLEOTIDE SEQUENCE [LARGE SCALE GENOMIC DNA]</scope>
    <source>
        <strain evidence="2">cv. Yunnan</strain>
    </source>
</reference>
<evidence type="ECO:0000313" key="2">
    <source>
        <dbReference type="Proteomes" id="UP001056120"/>
    </source>
</evidence>
<reference evidence="1 2" key="2">
    <citation type="journal article" date="2022" name="Mol. Ecol. Resour.">
        <title>The genomes of chicory, endive, great burdock and yacon provide insights into Asteraceae paleo-polyploidization history and plant inulin production.</title>
        <authorList>
            <person name="Fan W."/>
            <person name="Wang S."/>
            <person name="Wang H."/>
            <person name="Wang A."/>
            <person name="Jiang F."/>
            <person name="Liu H."/>
            <person name="Zhao H."/>
            <person name="Xu D."/>
            <person name="Zhang Y."/>
        </authorList>
    </citation>
    <scope>NUCLEOTIDE SEQUENCE [LARGE SCALE GENOMIC DNA]</scope>
    <source>
        <strain evidence="2">cv. Yunnan</strain>
        <tissue evidence="1">Leaves</tissue>
    </source>
</reference>